<organism evidence="1">
    <name type="scientific">Cyclophora tenuis</name>
    <name type="common">Marine diatom</name>
    <dbReference type="NCBI Taxonomy" id="216820"/>
    <lineage>
        <taxon>Eukaryota</taxon>
        <taxon>Sar</taxon>
        <taxon>Stramenopiles</taxon>
        <taxon>Ochrophyta</taxon>
        <taxon>Bacillariophyta</taxon>
        <taxon>Fragilariophyceae</taxon>
        <taxon>Fragilariophycidae</taxon>
        <taxon>Cyclophorales</taxon>
        <taxon>Cyclophoraceae</taxon>
        <taxon>Cyclophora</taxon>
    </lineage>
</organism>
<protein>
    <submittedName>
        <fullName evidence="1">Uncharacterized protein</fullName>
    </submittedName>
</protein>
<dbReference type="EMBL" id="HBFW01004218">
    <property type="protein sequence ID" value="CAD8931722.1"/>
    <property type="molecule type" value="Transcribed_RNA"/>
</dbReference>
<evidence type="ECO:0000313" key="1">
    <source>
        <dbReference type="EMBL" id="CAD8931722.1"/>
    </source>
</evidence>
<gene>
    <name evidence="1" type="ORF">CTEN0397_LOCUS2744</name>
</gene>
<proteinExistence type="predicted"/>
<accession>A0A7S1CXU4</accession>
<name>A0A7S1CXU4_CYCTE</name>
<sequence>MTRIPKKAHGRFRMSRSDLQDLWEYSLERTGEYSKQLQEELSCLAKESEFKGAMDVEAESIVDHFWRQSKARTSQDYPTLVSYILSSILGGDCMMECLEDVDQTLVVDPKFSPEDKHLEFWS</sequence>
<dbReference type="AlphaFoldDB" id="A0A7S1CXU4"/>
<reference evidence="1" key="1">
    <citation type="submission" date="2021-01" db="EMBL/GenBank/DDBJ databases">
        <authorList>
            <person name="Corre E."/>
            <person name="Pelletier E."/>
            <person name="Niang G."/>
            <person name="Scheremetjew M."/>
            <person name="Finn R."/>
            <person name="Kale V."/>
            <person name="Holt S."/>
            <person name="Cochrane G."/>
            <person name="Meng A."/>
            <person name="Brown T."/>
            <person name="Cohen L."/>
        </authorList>
    </citation>
    <scope>NUCLEOTIDE SEQUENCE</scope>
    <source>
        <strain evidence="1">ECT3854</strain>
    </source>
</reference>